<dbReference type="EMBL" id="CAJNOL010001756">
    <property type="protein sequence ID" value="CAF1414783.1"/>
    <property type="molecule type" value="Genomic_DNA"/>
</dbReference>
<proteinExistence type="predicted"/>
<evidence type="ECO:0000313" key="2">
    <source>
        <dbReference type="EMBL" id="CAF1163342.1"/>
    </source>
</evidence>
<evidence type="ECO:0000256" key="1">
    <source>
        <dbReference type="SAM" id="MobiDB-lite"/>
    </source>
</evidence>
<comment type="caution">
    <text evidence="3">The sequence shown here is derived from an EMBL/GenBank/DDBJ whole genome shotgun (WGS) entry which is preliminary data.</text>
</comment>
<gene>
    <name evidence="3" type="ORF">JXQ802_LOCUS35494</name>
    <name evidence="2" type="ORF">PYM288_LOCUS22866</name>
</gene>
<accession>A0A815LT40</accession>
<organism evidence="3 4">
    <name type="scientific">Rotaria sordida</name>
    <dbReference type="NCBI Taxonomy" id="392033"/>
    <lineage>
        <taxon>Eukaryota</taxon>
        <taxon>Metazoa</taxon>
        <taxon>Spiralia</taxon>
        <taxon>Gnathifera</taxon>
        <taxon>Rotifera</taxon>
        <taxon>Eurotatoria</taxon>
        <taxon>Bdelloidea</taxon>
        <taxon>Philodinida</taxon>
        <taxon>Philodinidae</taxon>
        <taxon>Rotaria</taxon>
    </lineage>
</organism>
<feature type="region of interest" description="Disordered" evidence="1">
    <location>
        <begin position="180"/>
        <end position="204"/>
    </location>
</feature>
<keyword evidence="4" id="KW-1185">Reference proteome</keyword>
<sequence length="204" mass="23651">MFNRFISTNFFSVPGTAKNNNENSLISTGGTNMFLYDKYNIEQVKIQNGVPNRSHNITKTSCPINKRIPSKKLCYSDHARFFTKNMIESYGKTMRNEISDNECVNNICNFNHNFFQTTYPDNQSYEGSESYFNELVCNNYSKSIKNELSENNVLEITKNSSPLYVYNKSAQRNNRRRQERALRKGMHTTNCKASSTTDLYKNKS</sequence>
<dbReference type="AlphaFoldDB" id="A0A815LT40"/>
<reference evidence="3" key="1">
    <citation type="submission" date="2021-02" db="EMBL/GenBank/DDBJ databases">
        <authorList>
            <person name="Nowell W R."/>
        </authorList>
    </citation>
    <scope>NUCLEOTIDE SEQUENCE</scope>
</reference>
<protein>
    <submittedName>
        <fullName evidence="3">Uncharacterized protein</fullName>
    </submittedName>
</protein>
<feature type="compositionally biased region" description="Polar residues" evidence="1">
    <location>
        <begin position="187"/>
        <end position="204"/>
    </location>
</feature>
<dbReference type="EMBL" id="CAJNOH010001012">
    <property type="protein sequence ID" value="CAF1163342.1"/>
    <property type="molecule type" value="Genomic_DNA"/>
</dbReference>
<name>A0A815LT40_9BILA</name>
<evidence type="ECO:0000313" key="4">
    <source>
        <dbReference type="Proteomes" id="UP000663870"/>
    </source>
</evidence>
<evidence type="ECO:0000313" key="3">
    <source>
        <dbReference type="EMBL" id="CAF1414783.1"/>
    </source>
</evidence>
<dbReference type="Proteomes" id="UP000663854">
    <property type="component" value="Unassembled WGS sequence"/>
</dbReference>
<dbReference type="Proteomes" id="UP000663870">
    <property type="component" value="Unassembled WGS sequence"/>
</dbReference>